<sequence length="102" mass="11420">MAITQTVEIPADRRLIIEVPPQVPTGPVILTFTPVDRTPVDDAEECPICARYRDPVTGEERFNAETAAAIREGRAMMRGEIPSKWFSSAEELFADLERDDDD</sequence>
<reference evidence="1" key="1">
    <citation type="submission" date="2012-03" db="EMBL/GenBank/DDBJ databases">
        <title>Functional metagenomics reveals considerable lignocellulase gene clusters in the gut microbiome of a wood-feeding higher termite.</title>
        <authorList>
            <person name="Liu N."/>
        </authorList>
    </citation>
    <scope>NUCLEOTIDE SEQUENCE</scope>
</reference>
<organism evidence="1">
    <name type="scientific">uncultured bacterium contig00055</name>
    <dbReference type="NCBI Taxonomy" id="1181539"/>
    <lineage>
        <taxon>Bacteria</taxon>
        <taxon>environmental samples</taxon>
    </lineage>
</organism>
<evidence type="ECO:0000313" key="1">
    <source>
        <dbReference type="EMBL" id="AGS53529.1"/>
    </source>
</evidence>
<dbReference type="EMBL" id="JQ844235">
    <property type="protein sequence ID" value="AGS53529.1"/>
    <property type="molecule type" value="Genomic_DNA"/>
</dbReference>
<name>A0A806KR92_9BACT</name>
<accession>A0A806KR92</accession>
<proteinExistence type="predicted"/>
<dbReference type="AlphaFoldDB" id="A0A806KR92"/>
<protein>
    <submittedName>
        <fullName evidence="1">Uncharacterized protein</fullName>
    </submittedName>
</protein>